<dbReference type="EMBL" id="HACA01018084">
    <property type="protein sequence ID" value="CDW35445.1"/>
    <property type="molecule type" value="Transcribed_RNA"/>
</dbReference>
<dbReference type="FunFam" id="3.60.21.10:FF:000015">
    <property type="entry name" value="Vacuolar protein sorting-associated protein 29"/>
    <property type="match status" value="1"/>
</dbReference>
<sequence length="184" mass="20761">MLVLVLGDLHIPFRSSCLPSKFKKLLVPGRIQHILCTGNLCTKESFDYLKTLTNDVHVVRGDFDEGMNWPEQKVVCVGQFKIGLVHGHQIVPWGEAEALAAVNRQLDCDIFISGHTHRFEAYEHEGRFYVNPGSVTGAYSVVNECSQKPSFILMDIQSSTVINYVYQLVDDEVKVDKIEFKKSS</sequence>
<reference evidence="8" key="1">
    <citation type="submission" date="2009-06" db="EMBL/GenBank/DDBJ databases">
        <title>Lepeophtheirus salmonis ESTs and full-length cDNAs.</title>
        <authorList>
            <person name="Yasuike M."/>
            <person name="von Schalburg K."/>
            <person name="Cooper G."/>
            <person name="Leong J."/>
            <person name="Jones S.R.M."/>
            <person name="Koop B.F."/>
        </authorList>
    </citation>
    <scope>NUCLEOTIDE SEQUENCE</scope>
    <source>
        <strain evidence="8">Pacific form</strain>
        <tissue evidence="8">Whole</tissue>
    </source>
</reference>
<dbReference type="InterPro" id="IPR028661">
    <property type="entry name" value="Vps29"/>
</dbReference>
<dbReference type="Gene3D" id="3.60.21.10">
    <property type="match status" value="1"/>
</dbReference>
<dbReference type="GO" id="GO:0015031">
    <property type="term" value="P:protein transport"/>
    <property type="evidence" value="ECO:0007669"/>
    <property type="project" value="UniProtKB-KW"/>
</dbReference>
<dbReference type="EMBL" id="BT077383">
    <property type="protein sequence ID" value="ACO11807.1"/>
    <property type="molecule type" value="mRNA"/>
</dbReference>
<protein>
    <recommendedName>
        <fullName evidence="2 6">Vacuolar protein sorting-associated protein 29</fullName>
    </recommendedName>
    <alternativeName>
        <fullName evidence="5 6">Vesicle protein sorting 29</fullName>
    </alternativeName>
</protein>
<dbReference type="GO" id="GO:0031410">
    <property type="term" value="C:cytoplasmic vesicle"/>
    <property type="evidence" value="ECO:0007669"/>
    <property type="project" value="UniProtKB-ARBA"/>
</dbReference>
<reference evidence="9" key="2">
    <citation type="submission" date="2010-03" db="EMBL/GenBank/DDBJ databases">
        <title>Atlantic Lepeophtheirus salmonis ESTs and full-length cDNAs.</title>
        <authorList>
            <person name="Yasuike M."/>
            <person name="von Schalburg K."/>
            <person name="Cooper G."/>
            <person name="Leong J."/>
            <person name="Nilsen F."/>
            <person name="Jones S.R.M."/>
            <person name="Koop B.F."/>
        </authorList>
    </citation>
    <scope>NUCLEOTIDE SEQUENCE</scope>
    <source>
        <strain evidence="9">Atlantic form</strain>
        <tissue evidence="9">Mixed tissue</tissue>
    </source>
</reference>
<gene>
    <name evidence="8" type="primary">VPS29</name>
</gene>
<dbReference type="GO" id="GO:0042147">
    <property type="term" value="P:retrograde transport, endosome to Golgi"/>
    <property type="evidence" value="ECO:0007669"/>
    <property type="project" value="InterPro"/>
</dbReference>
<dbReference type="PANTHER" id="PTHR11124">
    <property type="entry name" value="VACUOLAR SORTING PROTEIN VPS29"/>
    <property type="match status" value="1"/>
</dbReference>
<dbReference type="Pfam" id="PF12850">
    <property type="entry name" value="Metallophos_2"/>
    <property type="match status" value="1"/>
</dbReference>
<accession>C1BS04</accession>
<evidence type="ECO:0000256" key="6">
    <source>
        <dbReference type="RuleBase" id="RU362040"/>
    </source>
</evidence>
<dbReference type="InterPro" id="IPR029052">
    <property type="entry name" value="Metallo-depent_PP-like"/>
</dbReference>
<organism evidence="8">
    <name type="scientific">Lepeophtheirus salmonis</name>
    <name type="common">Salmon louse</name>
    <name type="synonym">Caligus salmonis</name>
    <dbReference type="NCBI Taxonomy" id="72036"/>
    <lineage>
        <taxon>Eukaryota</taxon>
        <taxon>Metazoa</taxon>
        <taxon>Ecdysozoa</taxon>
        <taxon>Arthropoda</taxon>
        <taxon>Crustacea</taxon>
        <taxon>Multicrustacea</taxon>
        <taxon>Hexanauplia</taxon>
        <taxon>Copepoda</taxon>
        <taxon>Siphonostomatoida</taxon>
        <taxon>Caligidae</taxon>
        <taxon>Lepeophtheirus</taxon>
    </lineage>
</organism>
<dbReference type="EMBL" id="BT121011">
    <property type="protein sequence ID" value="ADD37941.1"/>
    <property type="molecule type" value="mRNA"/>
</dbReference>
<evidence type="ECO:0000256" key="4">
    <source>
        <dbReference type="ARBA" id="ARBA00022927"/>
    </source>
</evidence>
<evidence type="ECO:0000256" key="2">
    <source>
        <dbReference type="ARBA" id="ARBA00017767"/>
    </source>
</evidence>
<dbReference type="GeneID" id="121118185"/>
<comment type="function">
    <text evidence="6">Component of the commander complex that is essential for endosomal recycling of transmembrane cargos; the commander complex is composed of the Csubcomplex and the retriever subcomplex. Component of the retriever complex, which is a heterotrimeric complex related to retromer cargo-selective complex (CSC) and essential for retromer-independent retrieval and recycling of numerous cargos. Component of the retromer cargo-selective complex (CSC). The CSC is believed to be the core functional component of retromer or respective retromer complex variants acting to prevent missorting of selected transmembrane cargo proteins into the lysosomal degradation pathway. In the endosomes, retriever complex drives the retrieval and recycling of NxxY-motif-containing cargo proteins by coupling to snx17, a cargo essential for the homeostatic maintenance of numerous cell surface proteins associated with processes that include cell migration, cell adhesion, nutrient supply and cell signaling. The recruitment of the retriever complex to the endosomal membrane involves Cand WASH complexes.</text>
</comment>
<evidence type="ECO:0000256" key="5">
    <source>
        <dbReference type="ARBA" id="ARBA00031913"/>
    </source>
</evidence>
<keyword evidence="4 6" id="KW-0653">Protein transport</keyword>
<feature type="domain" description="Calcineurin-like phosphoesterase" evidence="7">
    <location>
        <begin position="1"/>
        <end position="158"/>
    </location>
</feature>
<dbReference type="SUPFAM" id="SSF56300">
    <property type="entry name" value="Metallo-dependent phosphatases"/>
    <property type="match status" value="1"/>
</dbReference>
<dbReference type="GO" id="GO:0005829">
    <property type="term" value="C:cytosol"/>
    <property type="evidence" value="ECO:0007669"/>
    <property type="project" value="GOC"/>
</dbReference>
<keyword evidence="3 6" id="KW-0813">Transport</keyword>
<dbReference type="OrthoDB" id="10258130at2759"/>
<evidence type="ECO:0000313" key="9">
    <source>
        <dbReference type="EMBL" id="ADD37941.1"/>
    </source>
</evidence>
<dbReference type="GO" id="GO:0030904">
    <property type="term" value="C:retromer complex"/>
    <property type="evidence" value="ECO:0007669"/>
    <property type="project" value="InterPro"/>
</dbReference>
<reference evidence="10" key="3">
    <citation type="submission" date="2014-05" db="EMBL/GenBank/DDBJ databases">
        <authorList>
            <person name="Chronopoulou M."/>
        </authorList>
    </citation>
    <scope>NUCLEOTIDE SEQUENCE</scope>
    <source>
        <tissue evidence="10">Whole organism</tissue>
    </source>
</reference>
<proteinExistence type="evidence at transcript level"/>
<dbReference type="RefSeq" id="XP_040568670.1">
    <property type="nucleotide sequence ID" value="XM_040712736.1"/>
</dbReference>
<evidence type="ECO:0000259" key="7">
    <source>
        <dbReference type="Pfam" id="PF12850"/>
    </source>
</evidence>
<evidence type="ECO:0000313" key="8">
    <source>
        <dbReference type="EMBL" id="ACO11807.1"/>
    </source>
</evidence>
<dbReference type="NCBIfam" id="TIGR00040">
    <property type="entry name" value="yfcE"/>
    <property type="match status" value="1"/>
</dbReference>
<dbReference type="InterPro" id="IPR000979">
    <property type="entry name" value="Phosphodiesterase_MJ0936/Vps29"/>
</dbReference>
<dbReference type="InterPro" id="IPR024654">
    <property type="entry name" value="Calcineurin-like_PHP_lpxH"/>
</dbReference>
<name>C1BS04_LEPSM</name>
<dbReference type="AlphaFoldDB" id="C1BS04"/>
<dbReference type="CDD" id="cd07394">
    <property type="entry name" value="MPP_Vps29"/>
    <property type="match status" value="1"/>
</dbReference>
<evidence type="ECO:0000256" key="1">
    <source>
        <dbReference type="ARBA" id="ARBA00005945"/>
    </source>
</evidence>
<comment type="similarity">
    <text evidence="1 6">Belongs to the VPS29 family.</text>
</comment>
<evidence type="ECO:0000313" key="10">
    <source>
        <dbReference type="EMBL" id="CDW35445.1"/>
    </source>
</evidence>
<evidence type="ECO:0000256" key="3">
    <source>
        <dbReference type="ARBA" id="ARBA00022448"/>
    </source>
</evidence>